<protein>
    <submittedName>
        <fullName evidence="2">Uncharacterized protein</fullName>
    </submittedName>
</protein>
<accession>B9Y2Q2</accession>
<comment type="caution">
    <text evidence="2">The sequence shown here is derived from an EMBL/GenBank/DDBJ whole genome shotgun (WGS) entry which is preliminary data.</text>
</comment>
<dbReference type="EMBL" id="ACCF01000004">
    <property type="protein sequence ID" value="EEF69744.1"/>
    <property type="molecule type" value="Genomic_DNA"/>
</dbReference>
<feature type="transmembrane region" description="Helical" evidence="1">
    <location>
        <begin position="72"/>
        <end position="90"/>
    </location>
</feature>
<sequence>MNYEEKRLFSQVMRMSFNGIGMIDGKRYQANPELKKVLRKRTTGGLTILFLLSILISLFLEADPFQNKLLTQLAALASTLFFVPIHNAYCRRLFPKDLKNYLIPLEPEEEKRLGQGSE</sequence>
<keyword evidence="1" id="KW-1133">Transmembrane helix</keyword>
<reference evidence="2 3" key="2">
    <citation type="submission" date="2009-02" db="EMBL/GenBank/DDBJ databases">
        <title>Draft genome sequence of Holdemania filiformis DSM 12042.</title>
        <authorList>
            <person name="Sudarsanam P."/>
            <person name="Ley R."/>
            <person name="Guruge J."/>
            <person name="Turnbaugh P.J."/>
            <person name="Mahowald M."/>
            <person name="Liep D."/>
            <person name="Gordon J."/>
        </authorList>
    </citation>
    <scope>NUCLEOTIDE SEQUENCE [LARGE SCALE GENOMIC DNA]</scope>
    <source>
        <strain evidence="2 3">DSM 12042</strain>
    </source>
</reference>
<dbReference type="STRING" id="545696.HOLDEFILI_00077"/>
<dbReference type="AlphaFoldDB" id="B9Y2Q2"/>
<keyword evidence="1" id="KW-0472">Membrane</keyword>
<keyword evidence="1" id="KW-0812">Transmembrane</keyword>
<evidence type="ECO:0000256" key="1">
    <source>
        <dbReference type="SAM" id="Phobius"/>
    </source>
</evidence>
<dbReference type="HOGENOM" id="CLU_2069898_0_0_9"/>
<feature type="transmembrane region" description="Helical" evidence="1">
    <location>
        <begin position="43"/>
        <end position="60"/>
    </location>
</feature>
<evidence type="ECO:0000313" key="2">
    <source>
        <dbReference type="EMBL" id="EEF69744.1"/>
    </source>
</evidence>
<gene>
    <name evidence="2" type="ORF">HOLDEFILI_00077</name>
</gene>
<evidence type="ECO:0000313" key="3">
    <source>
        <dbReference type="Proteomes" id="UP000005950"/>
    </source>
</evidence>
<name>B9Y2Q2_9FIRM</name>
<dbReference type="Proteomes" id="UP000005950">
    <property type="component" value="Unassembled WGS sequence"/>
</dbReference>
<reference evidence="2 3" key="1">
    <citation type="submission" date="2008-12" db="EMBL/GenBank/DDBJ databases">
        <authorList>
            <person name="Fulton L."/>
            <person name="Clifton S."/>
            <person name="Fulton B."/>
            <person name="Xu J."/>
            <person name="Minx P."/>
            <person name="Pepin K.H."/>
            <person name="Johnson M."/>
            <person name="Bhonagiri V."/>
            <person name="Nash W.E."/>
            <person name="Mardis E.R."/>
            <person name="Wilson R.K."/>
        </authorList>
    </citation>
    <scope>NUCLEOTIDE SEQUENCE [LARGE SCALE GENOMIC DNA]</scope>
    <source>
        <strain evidence="2 3">DSM 12042</strain>
    </source>
</reference>
<organism evidence="2 3">
    <name type="scientific">Holdemania filiformis DSM 12042</name>
    <dbReference type="NCBI Taxonomy" id="545696"/>
    <lineage>
        <taxon>Bacteria</taxon>
        <taxon>Bacillati</taxon>
        <taxon>Bacillota</taxon>
        <taxon>Erysipelotrichia</taxon>
        <taxon>Erysipelotrichales</taxon>
        <taxon>Erysipelotrichaceae</taxon>
        <taxon>Holdemania</taxon>
    </lineage>
</organism>
<proteinExistence type="predicted"/>